<proteinExistence type="predicted"/>
<evidence type="ECO:0000313" key="3">
    <source>
        <dbReference type="Proteomes" id="UP000663419"/>
    </source>
</evidence>
<feature type="chain" id="PRO_5034698718" evidence="1">
    <location>
        <begin position="21"/>
        <end position="60"/>
    </location>
</feature>
<sequence length="60" mass="6731">MPLLMVKALVSILAIMENLAPRKKSTSFREHVTSILGRVLKQKLLLRIGKILMLIYGGVQ</sequence>
<evidence type="ECO:0000313" key="2">
    <source>
        <dbReference type="EMBL" id="QSS49628.1"/>
    </source>
</evidence>
<organism evidence="2 3">
    <name type="scientific">Ajellomyces capsulatus (strain H88)</name>
    <name type="common">Darling's disease fungus</name>
    <name type="synonym">Histoplasma capsulatum</name>
    <dbReference type="NCBI Taxonomy" id="544711"/>
    <lineage>
        <taxon>Eukaryota</taxon>
        <taxon>Fungi</taxon>
        <taxon>Dikarya</taxon>
        <taxon>Ascomycota</taxon>
        <taxon>Pezizomycotina</taxon>
        <taxon>Eurotiomycetes</taxon>
        <taxon>Eurotiomycetidae</taxon>
        <taxon>Onygenales</taxon>
        <taxon>Ajellomycetaceae</taxon>
        <taxon>Histoplasma</taxon>
    </lineage>
</organism>
<gene>
    <name evidence="2" type="ORF">I7I53_10033</name>
</gene>
<accession>A0A8A1L5G9</accession>
<dbReference type="VEuPathDB" id="FungiDB:I7I53_10033"/>
<dbReference type="Proteomes" id="UP000663419">
    <property type="component" value="Chromosome 1"/>
</dbReference>
<feature type="signal peptide" evidence="1">
    <location>
        <begin position="1"/>
        <end position="20"/>
    </location>
</feature>
<reference evidence="2" key="1">
    <citation type="submission" date="2021-01" db="EMBL/GenBank/DDBJ databases">
        <title>Chromosome-level genome assembly of a human fungal pathogen reveals clustering of transcriptionally co-regulated genes.</title>
        <authorList>
            <person name="Voorhies M."/>
            <person name="Cohen S."/>
            <person name="Shea T.P."/>
            <person name="Petrus S."/>
            <person name="Munoz J.F."/>
            <person name="Poplawski S."/>
            <person name="Goldman W.E."/>
            <person name="Michael T."/>
            <person name="Cuomo C.A."/>
            <person name="Sil A."/>
            <person name="Beyhan S."/>
        </authorList>
    </citation>
    <scope>NUCLEOTIDE SEQUENCE</scope>
    <source>
        <strain evidence="2">H88</strain>
    </source>
</reference>
<dbReference type="AlphaFoldDB" id="A0A8A1L5G9"/>
<evidence type="ECO:0000256" key="1">
    <source>
        <dbReference type="SAM" id="SignalP"/>
    </source>
</evidence>
<name>A0A8A1L5G9_AJEC8</name>
<dbReference type="EMBL" id="CP069102">
    <property type="protein sequence ID" value="QSS49628.1"/>
    <property type="molecule type" value="Genomic_DNA"/>
</dbReference>
<keyword evidence="1" id="KW-0732">Signal</keyword>
<protein>
    <submittedName>
        <fullName evidence="2">Uncharacterized protein</fullName>
    </submittedName>
</protein>